<dbReference type="Proteomes" id="UP000676336">
    <property type="component" value="Unassembled WGS sequence"/>
</dbReference>
<evidence type="ECO:0000313" key="3">
    <source>
        <dbReference type="Proteomes" id="UP000676336"/>
    </source>
</evidence>
<proteinExistence type="predicted"/>
<sequence length="80" mass="8978">MIFSTTDYEYGGISDFLYEQYGLTGDRRFFLMAQQFEDGEFLGALSLNADFLTGLHANSHVPPVLGGGRRYAVTGEPEYR</sequence>
<name>A0A8S2W5S8_9BILA</name>
<reference evidence="2" key="1">
    <citation type="submission" date="2021-02" db="EMBL/GenBank/DDBJ databases">
        <authorList>
            <person name="Nowell W R."/>
        </authorList>
    </citation>
    <scope>NUCLEOTIDE SEQUENCE</scope>
</reference>
<dbReference type="InterPro" id="IPR012878">
    <property type="entry name" value="Beta-AFase-like_GH127_cat"/>
</dbReference>
<dbReference type="Pfam" id="PF07944">
    <property type="entry name" value="Beta-AFase-like_GH127_cat"/>
    <property type="match status" value="1"/>
</dbReference>
<gene>
    <name evidence="2" type="ORF">SMN809_LOCUS31553</name>
</gene>
<protein>
    <recommendedName>
        <fullName evidence="1">Non-reducing end beta-L-arabinofuranosidase-like GH127 catalytic domain-containing protein</fullName>
    </recommendedName>
</protein>
<comment type="caution">
    <text evidence="2">The sequence shown here is derived from an EMBL/GenBank/DDBJ whole genome shotgun (WGS) entry which is preliminary data.</text>
</comment>
<accession>A0A8S2W5S8</accession>
<evidence type="ECO:0000313" key="2">
    <source>
        <dbReference type="EMBL" id="CAF4425172.1"/>
    </source>
</evidence>
<evidence type="ECO:0000259" key="1">
    <source>
        <dbReference type="Pfam" id="PF07944"/>
    </source>
</evidence>
<dbReference type="PANTHER" id="PTHR31151">
    <property type="entry name" value="PROLINE-TRNA LIGASE (DUF1680)"/>
    <property type="match status" value="1"/>
</dbReference>
<feature type="non-terminal residue" evidence="2">
    <location>
        <position position="80"/>
    </location>
</feature>
<dbReference type="PANTHER" id="PTHR31151:SF0">
    <property type="entry name" value="PROLINE-TRNA LIGASE (DUF1680)"/>
    <property type="match status" value="1"/>
</dbReference>
<dbReference type="EMBL" id="CAJOBI010063354">
    <property type="protein sequence ID" value="CAF4425172.1"/>
    <property type="molecule type" value="Genomic_DNA"/>
</dbReference>
<dbReference type="AlphaFoldDB" id="A0A8S2W5S8"/>
<organism evidence="2 3">
    <name type="scientific">Rotaria magnacalcarata</name>
    <dbReference type="NCBI Taxonomy" id="392030"/>
    <lineage>
        <taxon>Eukaryota</taxon>
        <taxon>Metazoa</taxon>
        <taxon>Spiralia</taxon>
        <taxon>Gnathifera</taxon>
        <taxon>Rotifera</taxon>
        <taxon>Eurotatoria</taxon>
        <taxon>Bdelloidea</taxon>
        <taxon>Philodinida</taxon>
        <taxon>Philodinidae</taxon>
        <taxon>Rotaria</taxon>
    </lineage>
</organism>
<feature type="domain" description="Non-reducing end beta-L-arabinofuranosidase-like GH127 catalytic" evidence="1">
    <location>
        <begin position="9"/>
        <end position="79"/>
    </location>
</feature>